<sequence length="943" mass="102855">MLPVSLSYVLQLRHTMSSLYLAFAALCVTTLKEVNTLVDEPYMDEPFHIPQAQAYCRGDFGHWDPKITTPPGLYIWSLLLKRVFMFKCNLSMLRLTTLLTLLALPLALTRLMCIYKRERHRDGILSPIPEAIVLSAFPIAWFFGFLYYTEVPSLVSVVLTVVAALEDKHTLAALFGLLSCTFRQTNIVWVVYAYAVSQLMHLRFRRSLPKEAPLAKLHDPPALVAGPRDLLKSALGIPKILPDILPASVPYTLVLVAFGVFVVWNGGIVLETTTTSKPTTRSSLRQSLNLASVSKALAEVISKDGRENTKNAKKAKESRRSSLVTSVPAAPRASMGDVRPTSQLSKRTATPDSKTVTRKRVSTSIQRTSSDEQSSKPSEPGTPPSAHLKPATLRPRNLNATSALPKYRPKSAIVEATKPPSPMLIKAGTRRPLSTSDDERKDQNTPEPLASASEKRSRPISPLPHRATLKASLNRSGGSTPPSTPSKGKGLPLSSGRASPTRPAKLVKTTITTNARSPLPSSPSTVSNATPILVTPKSSALKNRVLQARSGQDQSVTPNQGPAFNSSQDSPSPLQLRKPRRPPTAGSSKSHAADMSRISERNSEDSEEDDVELLLAPVAHIAAPTPAMPRIKVPRPRNAPQTPSKSSGLPKRDNLSYASPLPPDSSGRSSLRPPSQSVSDNSRIMRGSILSFEQLASESSQMIPEDEFGRMLADMPPPFQSGPASPTLSSQLDIPPSPCLSAIDSPGGYGSISQVLLPDVTPSPAFHGSLSSRFSLSPASSTSDSATITMLRLQLASLEGTNMERLSQIHSLEEEIISLKQAQLQQIEEMRSQAEFAEQQARQTNEQTRYAESLEEKLRSVHVSHEQTLQDTMVRCENLARQSQARALEEQKMKYEVTHSVCLAASGWNTARDACVMELEDLKGEKELLAHFMARLEQIAQEL</sequence>
<feature type="compositionally biased region" description="Basic and acidic residues" evidence="16">
    <location>
        <begin position="302"/>
        <end position="320"/>
    </location>
</feature>
<keyword evidence="19" id="KW-1185">Reference proteome</keyword>
<dbReference type="PANTHER" id="PTHR12989:SF10">
    <property type="entry name" value="DOL-P-GLC:GLC(2)MAN(9)GLCNAC(2)-PP-DOL ALPHA-1,2-GLUCOSYLTRANSFERASE-RELATED"/>
    <property type="match status" value="1"/>
</dbReference>
<evidence type="ECO:0000256" key="13">
    <source>
        <dbReference type="ARBA" id="ARBA00044727"/>
    </source>
</evidence>
<dbReference type="Proteomes" id="UP000284842">
    <property type="component" value="Unassembled WGS sequence"/>
</dbReference>
<evidence type="ECO:0000256" key="14">
    <source>
        <dbReference type="ARBA" id="ARBA00048064"/>
    </source>
</evidence>
<proteinExistence type="inferred from homology"/>
<dbReference type="EC" id="2.4.1.256" evidence="4"/>
<keyword evidence="7" id="KW-0808">Transferase</keyword>
<evidence type="ECO:0000256" key="3">
    <source>
        <dbReference type="ARBA" id="ARBA00010600"/>
    </source>
</evidence>
<evidence type="ECO:0000256" key="10">
    <source>
        <dbReference type="ARBA" id="ARBA00022989"/>
    </source>
</evidence>
<comment type="catalytic activity">
    <reaction evidence="14">
        <text>an alpha-D-Glc-(1-&gt;3)-alpha-D-Glc-(1-&gt;3)-alpha-D-Man-(1-&gt;2)-alpha-D-Man-(1-&gt;2)-alpha-D-Man-(1-&gt;3)-[alpha-D-Man-(1-&gt;2)-alpha-D-Man-(1-&gt;3)-[alpha-D-Man-(1-&gt;2)-alpha-D-Man-(1-&gt;6)]-alpha-D-Man-(1-&gt;6)]-beta-D-Man-(1-&gt;4)-beta-D-GlcNAc-(1-&gt;4)-alpha-D-GlcNAc-diphospho-di-trans,poly-cis-dolichol + a di-trans,poly-cis-dolichyl beta-D-glucosyl phosphate = a alpha-D-Glc-(1-&gt;2)-alpha-D-Glc-(1-&gt;3)-alpha-D-Glc-(1-&gt;3)-alpha-D-Man-(1-&gt;2)-alpha-D-Man-(1-&gt;2)-alpha-D-Man-(1-&gt;3)-[alpha-D-Man-(1-&gt;2)-alpha-D-Man-(1-&gt;3)-[alpha-D-Man-(1-&gt;2)-alpha-D-Man-(1-&gt;6)]-alpha-D-Man-(1-&gt;6)]-beta-D-Man-(1-&gt;4)-beta-D-GlcNAc-(1-&gt;4)-alpha-D-GlcNAc-diphospho-di-trans,poly-cis-dolichol + a di-trans,poly-cis-dolichyl phosphate + H(+)</text>
        <dbReference type="Rhea" id="RHEA:29543"/>
        <dbReference type="Rhea" id="RHEA-COMP:19498"/>
        <dbReference type="Rhea" id="RHEA-COMP:19502"/>
        <dbReference type="Rhea" id="RHEA-COMP:19512"/>
        <dbReference type="Rhea" id="RHEA-COMP:19522"/>
        <dbReference type="ChEBI" id="CHEBI:15378"/>
        <dbReference type="ChEBI" id="CHEBI:57525"/>
        <dbReference type="ChEBI" id="CHEBI:57683"/>
        <dbReference type="ChEBI" id="CHEBI:132522"/>
        <dbReference type="ChEBI" id="CHEBI:132523"/>
        <dbReference type="EC" id="2.4.1.256"/>
    </reaction>
    <physiologicalReaction direction="left-to-right" evidence="14">
        <dbReference type="Rhea" id="RHEA:29544"/>
    </physiologicalReaction>
</comment>
<feature type="transmembrane region" description="Helical" evidence="17">
    <location>
        <begin position="92"/>
        <end position="111"/>
    </location>
</feature>
<feature type="region of interest" description="Disordered" evidence="16">
    <location>
        <begin position="302"/>
        <end position="685"/>
    </location>
</feature>
<feature type="coiled-coil region" evidence="15">
    <location>
        <begin position="820"/>
        <end position="847"/>
    </location>
</feature>
<dbReference type="Pfam" id="PF04922">
    <property type="entry name" value="DIE2_ALG10"/>
    <property type="match status" value="1"/>
</dbReference>
<feature type="transmembrane region" description="Helical" evidence="17">
    <location>
        <begin position="169"/>
        <end position="196"/>
    </location>
</feature>
<evidence type="ECO:0000256" key="1">
    <source>
        <dbReference type="ARBA" id="ARBA00004477"/>
    </source>
</evidence>
<evidence type="ECO:0000256" key="6">
    <source>
        <dbReference type="ARBA" id="ARBA00022676"/>
    </source>
</evidence>
<dbReference type="AlphaFoldDB" id="A0A409VDC5"/>
<dbReference type="InParanoid" id="A0A409VDC5"/>
<comment type="function">
    <text evidence="13">Dol-P-Glc:Glc(2)Man(9)GlcNAc(2)-PP-Dol alpha-1,2-glucosyltransferase that operates in the biosynthetic pathway of dolichol-linked oligosaccharides, the glycan precursors employed in protein asparagine (N)-glycosylation. The assembly of dolichol-linked oligosaccharides begins on the cytosolic side of the endoplasmic reticulum membrane and finishes in its lumen. The sequential addition of sugars to dolichol pyrophosphate produces dolichol-linked oligosaccharides containing fourteen sugars, including two GlcNAcs, nine mannoses and three glucoses. Once assembled, the oligosaccharide is transferred from the lipid to nascent proteins by oligosaccharyltransferases. In the lumen of the endoplasmic reticulum, adds the third and last glucose residue from dolichyl phosphate glucose (Dol-P-Glc) onto the lipid-linked oligosaccharide intermediate Glc(2)Man(9)GlcNAc(2)-PP-Dol to produce Glc(3)Man(9)GlcNAc(2)-PP-Dol.</text>
</comment>
<comment type="similarity">
    <text evidence="3">Belongs to the ALG10 glucosyltransferase family.</text>
</comment>
<feature type="compositionally biased region" description="Basic and acidic residues" evidence="16">
    <location>
        <begin position="591"/>
        <end position="604"/>
    </location>
</feature>
<keyword evidence="10 17" id="KW-1133">Transmembrane helix</keyword>
<reference evidence="18 19" key="1">
    <citation type="journal article" date="2018" name="Evol. Lett.">
        <title>Horizontal gene cluster transfer increased hallucinogenic mushroom diversity.</title>
        <authorList>
            <person name="Reynolds H.T."/>
            <person name="Vijayakumar V."/>
            <person name="Gluck-Thaler E."/>
            <person name="Korotkin H.B."/>
            <person name="Matheny P.B."/>
            <person name="Slot J.C."/>
        </authorList>
    </citation>
    <scope>NUCLEOTIDE SEQUENCE [LARGE SCALE GENOMIC DNA]</scope>
    <source>
        <strain evidence="18 19">2629</strain>
    </source>
</reference>
<name>A0A409VDC5_9AGAR</name>
<gene>
    <name evidence="18" type="ORF">CVT24_000484</name>
</gene>
<comment type="subcellular location">
    <subcellularLocation>
        <location evidence="1">Endoplasmic reticulum membrane</location>
        <topology evidence="1">Multi-pass membrane protein</topology>
    </subcellularLocation>
</comment>
<feature type="transmembrane region" description="Helical" evidence="17">
    <location>
        <begin position="249"/>
        <end position="270"/>
    </location>
</feature>
<evidence type="ECO:0000256" key="15">
    <source>
        <dbReference type="SAM" id="Coils"/>
    </source>
</evidence>
<evidence type="ECO:0000313" key="18">
    <source>
        <dbReference type="EMBL" id="PPQ62790.1"/>
    </source>
</evidence>
<keyword evidence="9" id="KW-0256">Endoplasmic reticulum</keyword>
<dbReference type="GO" id="GO:0005789">
    <property type="term" value="C:endoplasmic reticulum membrane"/>
    <property type="evidence" value="ECO:0007669"/>
    <property type="project" value="UniProtKB-SubCell"/>
</dbReference>
<feature type="compositionally biased region" description="Low complexity" evidence="16">
    <location>
        <begin position="476"/>
        <end position="490"/>
    </location>
</feature>
<keyword evidence="6" id="KW-0328">Glycosyltransferase</keyword>
<organism evidence="18 19">
    <name type="scientific">Panaeolus cyanescens</name>
    <dbReference type="NCBI Taxonomy" id="181874"/>
    <lineage>
        <taxon>Eukaryota</taxon>
        <taxon>Fungi</taxon>
        <taxon>Dikarya</taxon>
        <taxon>Basidiomycota</taxon>
        <taxon>Agaricomycotina</taxon>
        <taxon>Agaricomycetes</taxon>
        <taxon>Agaricomycetidae</taxon>
        <taxon>Agaricales</taxon>
        <taxon>Agaricineae</taxon>
        <taxon>Galeropsidaceae</taxon>
        <taxon>Panaeolus</taxon>
    </lineage>
</organism>
<feature type="transmembrane region" description="Helical" evidence="17">
    <location>
        <begin position="131"/>
        <end position="149"/>
    </location>
</feature>
<keyword evidence="15" id="KW-0175">Coiled coil</keyword>
<feature type="compositionally biased region" description="Polar residues" evidence="16">
    <location>
        <begin position="549"/>
        <end position="573"/>
    </location>
</feature>
<comment type="pathway">
    <text evidence="2">Protein modification; protein glycosylation.</text>
</comment>
<protein>
    <recommendedName>
        <fullName evidence="5">Dol-P-Glc:Glc(2)Man(9)GlcNAc(2)-PP-Dol alpha-1,2-glucosyltransferase</fullName>
        <ecNumber evidence="4">2.4.1.256</ecNumber>
    </recommendedName>
    <alternativeName>
        <fullName evidence="12">Asparagine-linked glycosylation protein 10</fullName>
    </alternativeName>
</protein>
<evidence type="ECO:0000256" key="2">
    <source>
        <dbReference type="ARBA" id="ARBA00004922"/>
    </source>
</evidence>
<evidence type="ECO:0000256" key="12">
    <source>
        <dbReference type="ARBA" id="ARBA00032069"/>
    </source>
</evidence>
<dbReference type="OrthoDB" id="3203770at2759"/>
<evidence type="ECO:0000256" key="9">
    <source>
        <dbReference type="ARBA" id="ARBA00022824"/>
    </source>
</evidence>
<feature type="compositionally biased region" description="Polar residues" evidence="16">
    <location>
        <begin position="522"/>
        <end position="541"/>
    </location>
</feature>
<evidence type="ECO:0000256" key="11">
    <source>
        <dbReference type="ARBA" id="ARBA00023136"/>
    </source>
</evidence>
<dbReference type="InterPro" id="IPR016900">
    <property type="entry name" value="Alg10"/>
</dbReference>
<accession>A0A409VDC5</accession>
<evidence type="ECO:0000256" key="17">
    <source>
        <dbReference type="SAM" id="Phobius"/>
    </source>
</evidence>
<feature type="compositionally biased region" description="Polar residues" evidence="16">
    <location>
        <begin position="340"/>
        <end position="354"/>
    </location>
</feature>
<dbReference type="GO" id="GO:0006488">
    <property type="term" value="P:dolichol-linked oligosaccharide biosynthetic process"/>
    <property type="evidence" value="ECO:0007669"/>
    <property type="project" value="InterPro"/>
</dbReference>
<evidence type="ECO:0000256" key="5">
    <source>
        <dbReference type="ARBA" id="ARBA00018512"/>
    </source>
</evidence>
<feature type="compositionally biased region" description="Polar residues" evidence="16">
    <location>
        <begin position="666"/>
        <end position="682"/>
    </location>
</feature>
<dbReference type="PANTHER" id="PTHR12989">
    <property type="entry name" value="ALPHA-1,2-GLUCOSYLTRANSFERASE ALG10"/>
    <property type="match status" value="1"/>
</dbReference>
<dbReference type="GO" id="GO:0106073">
    <property type="term" value="F:dolichyl pyrophosphate Glc2Man9GlcNAc2 alpha-1,2-glucosyltransferase activity"/>
    <property type="evidence" value="ECO:0007669"/>
    <property type="project" value="UniProtKB-EC"/>
</dbReference>
<evidence type="ECO:0000256" key="4">
    <source>
        <dbReference type="ARBA" id="ARBA00011967"/>
    </source>
</evidence>
<dbReference type="STRING" id="181874.A0A409VDC5"/>
<keyword evidence="11 17" id="KW-0472">Membrane</keyword>
<evidence type="ECO:0000313" key="19">
    <source>
        <dbReference type="Proteomes" id="UP000284842"/>
    </source>
</evidence>
<keyword evidence="8 17" id="KW-0812">Transmembrane</keyword>
<evidence type="ECO:0000256" key="7">
    <source>
        <dbReference type="ARBA" id="ARBA00022679"/>
    </source>
</evidence>
<comment type="caution">
    <text evidence="18">The sequence shown here is derived from an EMBL/GenBank/DDBJ whole genome shotgun (WGS) entry which is preliminary data.</text>
</comment>
<evidence type="ECO:0000256" key="16">
    <source>
        <dbReference type="SAM" id="MobiDB-lite"/>
    </source>
</evidence>
<evidence type="ECO:0000256" key="8">
    <source>
        <dbReference type="ARBA" id="ARBA00022692"/>
    </source>
</evidence>
<dbReference type="EMBL" id="NHTK01006137">
    <property type="protein sequence ID" value="PPQ62790.1"/>
    <property type="molecule type" value="Genomic_DNA"/>
</dbReference>